<evidence type="ECO:0000313" key="2">
    <source>
        <dbReference type="EMBL" id="KAH6661107.1"/>
    </source>
</evidence>
<organism evidence="2 3">
    <name type="scientific">Truncatella angustata</name>
    <dbReference type="NCBI Taxonomy" id="152316"/>
    <lineage>
        <taxon>Eukaryota</taxon>
        <taxon>Fungi</taxon>
        <taxon>Dikarya</taxon>
        <taxon>Ascomycota</taxon>
        <taxon>Pezizomycotina</taxon>
        <taxon>Sordariomycetes</taxon>
        <taxon>Xylariomycetidae</taxon>
        <taxon>Amphisphaeriales</taxon>
        <taxon>Sporocadaceae</taxon>
        <taxon>Truncatella</taxon>
    </lineage>
</organism>
<dbReference type="GeneID" id="70135418"/>
<dbReference type="AlphaFoldDB" id="A0A9P8UZ95"/>
<dbReference type="RefSeq" id="XP_045965238.1">
    <property type="nucleotide sequence ID" value="XM_046106527.1"/>
</dbReference>
<feature type="region of interest" description="Disordered" evidence="1">
    <location>
        <begin position="1"/>
        <end position="31"/>
    </location>
</feature>
<gene>
    <name evidence="2" type="ORF">BKA67DRAFT_654247</name>
</gene>
<name>A0A9P8UZ95_9PEZI</name>
<dbReference type="EMBL" id="JAGPXC010000001">
    <property type="protein sequence ID" value="KAH6661107.1"/>
    <property type="molecule type" value="Genomic_DNA"/>
</dbReference>
<dbReference type="Proteomes" id="UP000758603">
    <property type="component" value="Unassembled WGS sequence"/>
</dbReference>
<comment type="caution">
    <text evidence="2">The sequence shown here is derived from an EMBL/GenBank/DDBJ whole genome shotgun (WGS) entry which is preliminary data.</text>
</comment>
<reference evidence="2" key="1">
    <citation type="journal article" date="2021" name="Nat. Commun.">
        <title>Genetic determinants of endophytism in the Arabidopsis root mycobiome.</title>
        <authorList>
            <person name="Mesny F."/>
            <person name="Miyauchi S."/>
            <person name="Thiergart T."/>
            <person name="Pickel B."/>
            <person name="Atanasova L."/>
            <person name="Karlsson M."/>
            <person name="Huettel B."/>
            <person name="Barry K.W."/>
            <person name="Haridas S."/>
            <person name="Chen C."/>
            <person name="Bauer D."/>
            <person name="Andreopoulos W."/>
            <person name="Pangilinan J."/>
            <person name="LaButti K."/>
            <person name="Riley R."/>
            <person name="Lipzen A."/>
            <person name="Clum A."/>
            <person name="Drula E."/>
            <person name="Henrissat B."/>
            <person name="Kohler A."/>
            <person name="Grigoriev I.V."/>
            <person name="Martin F.M."/>
            <person name="Hacquard S."/>
        </authorList>
    </citation>
    <scope>NUCLEOTIDE SEQUENCE</scope>
    <source>
        <strain evidence="2">MPI-SDFR-AT-0073</strain>
    </source>
</reference>
<sequence>MSALERFARRNYSTRSRREGTLGKSRPAPIQTLEVGYPKSSLFDRPKDIIMNQLLTPTIRHFSFDGASIPFSKKSPWPRMQSAESLQSDDPGETEWDKSALQDLSNSIRASIRHDESIGPDTSKLSVFLEIVLKDEERRHPTMGFETIEHARLDKLLDELIQFAGLMKAASCSVELPLRFRVDIAHCKKLRVLWRHRFREQYALIDQFRCALMVKGGRLKQGSSSSDMIYDLGLWQTDTMTNLVGEVEGNQQFEAGHWWLNNVCAHRDGIVGCPLERPTSGRYGITALPLLTGREELIRRGEQHVIKYIREGSRSGDMHIPIISEVGRQIRVLRGYRLKSIFAPEAGVRYDGLYIVRQYGTKLNEVMNIHRLVLTLERVQGQETMECLKRIPKPSQLDDWKLYEKLEGDKIKLTEGEAKFFDWTVEREEERLDRADYVRDRQFRASFSWKLE</sequence>
<dbReference type="OrthoDB" id="3244603at2759"/>
<dbReference type="Gene3D" id="2.30.280.10">
    <property type="entry name" value="SRA-YDG"/>
    <property type="match status" value="1"/>
</dbReference>
<accession>A0A9P8UZ95</accession>
<dbReference type="InterPro" id="IPR036987">
    <property type="entry name" value="SRA-YDG_sf"/>
</dbReference>
<evidence type="ECO:0000313" key="3">
    <source>
        <dbReference type="Proteomes" id="UP000758603"/>
    </source>
</evidence>
<protein>
    <recommendedName>
        <fullName evidence="4">YDG domain-containing protein</fullName>
    </recommendedName>
</protein>
<evidence type="ECO:0008006" key="4">
    <source>
        <dbReference type="Google" id="ProtNLM"/>
    </source>
</evidence>
<feature type="region of interest" description="Disordered" evidence="1">
    <location>
        <begin position="73"/>
        <end position="97"/>
    </location>
</feature>
<dbReference type="SUPFAM" id="SSF88697">
    <property type="entry name" value="PUA domain-like"/>
    <property type="match status" value="1"/>
</dbReference>
<dbReference type="InterPro" id="IPR015947">
    <property type="entry name" value="PUA-like_sf"/>
</dbReference>
<evidence type="ECO:0000256" key="1">
    <source>
        <dbReference type="SAM" id="MobiDB-lite"/>
    </source>
</evidence>
<keyword evidence="3" id="KW-1185">Reference proteome</keyword>
<proteinExistence type="predicted"/>